<gene>
    <name evidence="3" type="ORF">HINF_LOCUS27547</name>
    <name evidence="2" type="ORF">HINF_LOCUS40868</name>
</gene>
<proteinExistence type="predicted"/>
<evidence type="ECO:0000313" key="4">
    <source>
        <dbReference type="Proteomes" id="UP001642409"/>
    </source>
</evidence>
<comment type="caution">
    <text evidence="2">The sequence shown here is derived from an EMBL/GenBank/DDBJ whole genome shotgun (WGS) entry which is preliminary data.</text>
</comment>
<feature type="compositionally biased region" description="Basic residues" evidence="1">
    <location>
        <begin position="105"/>
        <end position="118"/>
    </location>
</feature>
<feature type="region of interest" description="Disordered" evidence="1">
    <location>
        <begin position="86"/>
        <end position="118"/>
    </location>
</feature>
<accession>A0AA86QE19</accession>
<feature type="compositionally biased region" description="Polar residues" evidence="1">
    <location>
        <begin position="7"/>
        <end position="21"/>
    </location>
</feature>
<dbReference type="EMBL" id="CAXDID020000086">
    <property type="protein sequence ID" value="CAL6020526.1"/>
    <property type="molecule type" value="Genomic_DNA"/>
</dbReference>
<dbReference type="EMBL" id="CATOUU010000838">
    <property type="protein sequence ID" value="CAI9953223.1"/>
    <property type="molecule type" value="Genomic_DNA"/>
</dbReference>
<name>A0AA86QE19_9EUKA</name>
<dbReference type="AlphaFoldDB" id="A0AA86QE19"/>
<organism evidence="2">
    <name type="scientific">Hexamita inflata</name>
    <dbReference type="NCBI Taxonomy" id="28002"/>
    <lineage>
        <taxon>Eukaryota</taxon>
        <taxon>Metamonada</taxon>
        <taxon>Diplomonadida</taxon>
        <taxon>Hexamitidae</taxon>
        <taxon>Hexamitinae</taxon>
        <taxon>Hexamita</taxon>
    </lineage>
</organism>
<evidence type="ECO:0000313" key="3">
    <source>
        <dbReference type="EMBL" id="CAL6020526.1"/>
    </source>
</evidence>
<protein>
    <submittedName>
        <fullName evidence="3">Hypothetical_protein</fullName>
    </submittedName>
</protein>
<keyword evidence="4" id="KW-1185">Reference proteome</keyword>
<feature type="region of interest" description="Disordered" evidence="1">
    <location>
        <begin position="1"/>
        <end position="21"/>
    </location>
</feature>
<dbReference type="Proteomes" id="UP001642409">
    <property type="component" value="Unassembled WGS sequence"/>
</dbReference>
<reference evidence="3 4" key="2">
    <citation type="submission" date="2024-07" db="EMBL/GenBank/DDBJ databases">
        <authorList>
            <person name="Akdeniz Z."/>
        </authorList>
    </citation>
    <scope>NUCLEOTIDE SEQUENCE [LARGE SCALE GENOMIC DNA]</scope>
</reference>
<evidence type="ECO:0000313" key="2">
    <source>
        <dbReference type="EMBL" id="CAI9953223.1"/>
    </source>
</evidence>
<reference evidence="2" key="1">
    <citation type="submission" date="2023-06" db="EMBL/GenBank/DDBJ databases">
        <authorList>
            <person name="Kurt Z."/>
        </authorList>
    </citation>
    <scope>NUCLEOTIDE SEQUENCE</scope>
</reference>
<feature type="compositionally biased region" description="Low complexity" evidence="1">
    <location>
        <begin position="94"/>
        <end position="104"/>
    </location>
</feature>
<sequence length="129" mass="14998">MRRDNLVAQTPQKSLQMQTGQSQLNQSDYSTYIYQQMTNHPLRINQNPHNLSGVWSVLSSQLSAQNYSQINNIFLVSRKYYQNSSVFNKRKSRSSSTDSNQQSKNGRKQKLFQQRGKRRISYCASALRT</sequence>
<evidence type="ECO:0000256" key="1">
    <source>
        <dbReference type="SAM" id="MobiDB-lite"/>
    </source>
</evidence>